<evidence type="ECO:0000256" key="3">
    <source>
        <dbReference type="ARBA" id="ARBA00022475"/>
    </source>
</evidence>
<evidence type="ECO:0000313" key="14">
    <source>
        <dbReference type="Proteomes" id="UP000825729"/>
    </source>
</evidence>
<gene>
    <name evidence="13" type="ORF">H6P81_016348</name>
</gene>
<dbReference type="PANTHER" id="PTHR31764:SF0">
    <property type="entry name" value="GENERATIVE CELL SPECIFIC-1_HAP2 DOMAIN-CONTAINING PROTEIN"/>
    <property type="match status" value="1"/>
</dbReference>
<dbReference type="Proteomes" id="UP000825729">
    <property type="component" value="Unassembled WGS sequence"/>
</dbReference>
<keyword evidence="9" id="KW-1015">Disulfide bond</keyword>
<feature type="compositionally biased region" description="Pro residues" evidence="11">
    <location>
        <begin position="354"/>
        <end position="363"/>
    </location>
</feature>
<keyword evidence="6 12" id="KW-1133">Transmembrane helix</keyword>
<dbReference type="InterPro" id="IPR040326">
    <property type="entry name" value="HAP2/GCS1"/>
</dbReference>
<evidence type="ECO:0000256" key="11">
    <source>
        <dbReference type="SAM" id="MobiDB-lite"/>
    </source>
</evidence>
<dbReference type="PANTHER" id="PTHR31764">
    <property type="entry name" value="PROTEIN HAPLESS 2"/>
    <property type="match status" value="1"/>
</dbReference>
<feature type="transmembrane region" description="Helical" evidence="12">
    <location>
        <begin position="299"/>
        <end position="316"/>
    </location>
</feature>
<evidence type="ECO:0000256" key="6">
    <source>
        <dbReference type="ARBA" id="ARBA00022989"/>
    </source>
</evidence>
<evidence type="ECO:0000256" key="8">
    <source>
        <dbReference type="ARBA" id="ARBA00023136"/>
    </source>
</evidence>
<protein>
    <submittedName>
        <fullName evidence="13">Uncharacterized protein</fullName>
    </submittedName>
</protein>
<name>A0AAV7ECN6_ARIFI</name>
<evidence type="ECO:0000313" key="13">
    <source>
        <dbReference type="EMBL" id="KAG9445008.1"/>
    </source>
</evidence>
<evidence type="ECO:0000256" key="12">
    <source>
        <dbReference type="SAM" id="Phobius"/>
    </source>
</evidence>
<keyword evidence="8 12" id="KW-0472">Membrane</keyword>
<evidence type="ECO:0000256" key="5">
    <source>
        <dbReference type="ARBA" id="ARBA00022729"/>
    </source>
</evidence>
<proteinExistence type="inferred from homology"/>
<dbReference type="EMBL" id="JAINDJ010000006">
    <property type="protein sequence ID" value="KAG9445008.1"/>
    <property type="molecule type" value="Genomic_DNA"/>
</dbReference>
<comment type="subcellular location">
    <subcellularLocation>
        <location evidence="1">Cell membrane</location>
        <topology evidence="1">Single-pass type I membrane protein</topology>
    </subcellularLocation>
</comment>
<keyword evidence="4 12" id="KW-0812">Transmembrane</keyword>
<dbReference type="GO" id="GO:0005886">
    <property type="term" value="C:plasma membrane"/>
    <property type="evidence" value="ECO:0007669"/>
    <property type="project" value="UniProtKB-SubCell"/>
</dbReference>
<organism evidence="13 14">
    <name type="scientific">Aristolochia fimbriata</name>
    <name type="common">White veined hardy Dutchman's pipe vine</name>
    <dbReference type="NCBI Taxonomy" id="158543"/>
    <lineage>
        <taxon>Eukaryota</taxon>
        <taxon>Viridiplantae</taxon>
        <taxon>Streptophyta</taxon>
        <taxon>Embryophyta</taxon>
        <taxon>Tracheophyta</taxon>
        <taxon>Spermatophyta</taxon>
        <taxon>Magnoliopsida</taxon>
        <taxon>Magnoliidae</taxon>
        <taxon>Piperales</taxon>
        <taxon>Aristolochiaceae</taxon>
        <taxon>Aristolochia</taxon>
    </lineage>
</organism>
<evidence type="ECO:0000256" key="1">
    <source>
        <dbReference type="ARBA" id="ARBA00004251"/>
    </source>
</evidence>
<keyword evidence="14" id="KW-1185">Reference proteome</keyword>
<reference evidence="13 14" key="1">
    <citation type="submission" date="2021-07" db="EMBL/GenBank/DDBJ databases">
        <title>The Aristolochia fimbriata genome: insights into angiosperm evolution, floral development and chemical biosynthesis.</title>
        <authorList>
            <person name="Jiao Y."/>
        </authorList>
    </citation>
    <scope>NUCLEOTIDE SEQUENCE [LARGE SCALE GENOMIC DNA]</scope>
    <source>
        <strain evidence="13">IBCAS-2021</strain>
        <tissue evidence="13">Leaf</tissue>
    </source>
</reference>
<evidence type="ECO:0000256" key="4">
    <source>
        <dbReference type="ARBA" id="ARBA00022692"/>
    </source>
</evidence>
<comment type="similarity">
    <text evidence="2">Belongs to the HAP2/GCS1 family.</text>
</comment>
<keyword evidence="5" id="KW-0732">Signal</keyword>
<evidence type="ECO:0000256" key="2">
    <source>
        <dbReference type="ARBA" id="ARBA00010929"/>
    </source>
</evidence>
<dbReference type="AlphaFoldDB" id="A0AAV7ECN6"/>
<keyword evidence="7" id="KW-0446">Lipid-binding</keyword>
<sequence length="363" mass="41732">MSLGEFEELRSPIDKKVMSWLKNFENESISFWEGSGNGKGSGAYIMVNATKGLFISWRVAACFRWHSFTIRIVFRRSPVNRYCLETQLLTFAYANPLVKSEELGKAIRVEILLKSKIEKCEKHSDLDKVGLQAKDCSELGDCLAGSRNWLKQRIMQLTDRINKSPGNYKCNDSTFEALTQFGTATITTRNIGTLEASYNITMKFLFLDQRFDRSKAYILKDSNFNKIDRATCQFVTTAILFLLMAPRVRGRFRTASIRYFLKESFRHSYFNFSGCSDTGTRKDGMNGFFDAIRGIWKTIWGYFVDFFTVIILLWLLHKKGLFDPFYDGGRIDLVRGDVSRVDEKDRKEIQSHQTPPPPPSPSS</sequence>
<evidence type="ECO:0000256" key="10">
    <source>
        <dbReference type="ARBA" id="ARBA00023279"/>
    </source>
</evidence>
<comment type="caution">
    <text evidence="13">The sequence shown here is derived from an EMBL/GenBank/DDBJ whole genome shotgun (WGS) entry which is preliminary data.</text>
</comment>
<dbReference type="GO" id="GO:0008289">
    <property type="term" value="F:lipid binding"/>
    <property type="evidence" value="ECO:0007669"/>
    <property type="project" value="UniProtKB-KW"/>
</dbReference>
<evidence type="ECO:0000256" key="7">
    <source>
        <dbReference type="ARBA" id="ARBA00023121"/>
    </source>
</evidence>
<accession>A0AAV7ECN6</accession>
<keyword evidence="10" id="KW-0278">Fertilization</keyword>
<evidence type="ECO:0000256" key="9">
    <source>
        <dbReference type="ARBA" id="ARBA00023157"/>
    </source>
</evidence>
<keyword evidence="3" id="KW-1003">Cell membrane</keyword>
<feature type="region of interest" description="Disordered" evidence="11">
    <location>
        <begin position="342"/>
        <end position="363"/>
    </location>
</feature>